<dbReference type="CDD" id="cd00082">
    <property type="entry name" value="HisKA"/>
    <property type="match status" value="1"/>
</dbReference>
<evidence type="ECO:0000256" key="4">
    <source>
        <dbReference type="ARBA" id="ARBA00022679"/>
    </source>
</evidence>
<dbReference type="Pfam" id="PF00072">
    <property type="entry name" value="Response_reg"/>
    <property type="match status" value="1"/>
</dbReference>
<evidence type="ECO:0000259" key="8">
    <source>
        <dbReference type="PROSITE" id="PS50109"/>
    </source>
</evidence>
<feature type="transmembrane region" description="Helical" evidence="7">
    <location>
        <begin position="215"/>
        <end position="234"/>
    </location>
</feature>
<dbReference type="InterPro" id="IPR004358">
    <property type="entry name" value="Sig_transdc_His_kin-like_C"/>
</dbReference>
<evidence type="ECO:0000256" key="1">
    <source>
        <dbReference type="ARBA" id="ARBA00000085"/>
    </source>
</evidence>
<dbReference type="SMART" id="SM00387">
    <property type="entry name" value="HATPase_c"/>
    <property type="match status" value="1"/>
</dbReference>
<feature type="transmembrane region" description="Helical" evidence="7">
    <location>
        <begin position="568"/>
        <end position="588"/>
    </location>
</feature>
<comment type="caution">
    <text evidence="10">The sequence shown here is derived from an EMBL/GenBank/DDBJ whole genome shotgun (WGS) entry which is preliminary data.</text>
</comment>
<dbReference type="Gene3D" id="1.10.287.130">
    <property type="match status" value="1"/>
</dbReference>
<dbReference type="InterPro" id="IPR011006">
    <property type="entry name" value="CheY-like_superfamily"/>
</dbReference>
<reference evidence="10 11" key="1">
    <citation type="submission" date="2021-03" db="EMBL/GenBank/DDBJ databases">
        <title>Whole genome sequence of Jiella sp. MQZ13P-4.</title>
        <authorList>
            <person name="Tuo L."/>
        </authorList>
    </citation>
    <scope>NUCLEOTIDE SEQUENCE [LARGE SCALE GENOMIC DNA]</scope>
    <source>
        <strain evidence="10 11">MQZ13P-4</strain>
    </source>
</reference>
<feature type="domain" description="Histidine kinase" evidence="8">
    <location>
        <begin position="678"/>
        <end position="893"/>
    </location>
</feature>
<evidence type="ECO:0000256" key="3">
    <source>
        <dbReference type="ARBA" id="ARBA00022553"/>
    </source>
</evidence>
<dbReference type="Gene3D" id="1.10.4160.10">
    <property type="entry name" value="Hydantoin permease"/>
    <property type="match status" value="1"/>
</dbReference>
<dbReference type="SMART" id="SM00448">
    <property type="entry name" value="REC"/>
    <property type="match status" value="1"/>
</dbReference>
<keyword evidence="7" id="KW-1133">Transmembrane helix</keyword>
<feature type="transmembrane region" description="Helical" evidence="7">
    <location>
        <begin position="384"/>
        <end position="405"/>
    </location>
</feature>
<dbReference type="PRINTS" id="PR00344">
    <property type="entry name" value="BCTRLSENSOR"/>
</dbReference>
<dbReference type="SMART" id="SM00388">
    <property type="entry name" value="HisKA"/>
    <property type="match status" value="1"/>
</dbReference>
<keyword evidence="3 6" id="KW-0597">Phosphoprotein</keyword>
<keyword evidence="7" id="KW-0472">Membrane</keyword>
<dbReference type="CDD" id="cd16922">
    <property type="entry name" value="HATPase_EvgS-ArcB-TorS-like"/>
    <property type="match status" value="1"/>
</dbReference>
<dbReference type="SUPFAM" id="SSF55874">
    <property type="entry name" value="ATPase domain of HSP90 chaperone/DNA topoisomerase II/histidine kinase"/>
    <property type="match status" value="1"/>
</dbReference>
<dbReference type="InterPro" id="IPR005467">
    <property type="entry name" value="His_kinase_dom"/>
</dbReference>
<evidence type="ECO:0000256" key="2">
    <source>
        <dbReference type="ARBA" id="ARBA00012438"/>
    </source>
</evidence>
<dbReference type="Pfam" id="PF02518">
    <property type="entry name" value="HATPase_c"/>
    <property type="match status" value="1"/>
</dbReference>
<dbReference type="Gene3D" id="3.30.565.10">
    <property type="entry name" value="Histidine kinase-like ATPase, C-terminal domain"/>
    <property type="match status" value="1"/>
</dbReference>
<feature type="transmembrane region" description="Helical" evidence="7">
    <location>
        <begin position="43"/>
        <end position="67"/>
    </location>
</feature>
<dbReference type="PANTHER" id="PTHR43047:SF72">
    <property type="entry name" value="OSMOSENSING HISTIDINE PROTEIN KINASE SLN1"/>
    <property type="match status" value="1"/>
</dbReference>
<keyword evidence="7" id="KW-0812">Transmembrane</keyword>
<name>A0ABS3J532_9HYPH</name>
<sequence>MTAPQRILRVRRNYNQWVADETLEDFALRFTAKRARRFTPFQIAMTSCGGISFLALEAIGGSVILGYGFTNMIAALVVTGAMIFAAALPISYNAAKYGVDIDLLTRGAGFGYLGSTVTSLIYACFTFIFMAIEAAIMAMALNMVLGLPLWIGYIVSAVAVIPIVTLGIRLISRFQAWTQPLWLVLNFLPFAYLAWRGDLPIAEWTSHAGRRGGDGGFDLVLFGGASAILFALTAQIGEQVDYLRFLPRRTPGRHLAWWSALIAGGPGWTFIGAVKILAGSILAILLIGEGVAPASAQQPTLMYEALYDRLFANPALAVALTGIFVVVAQMKINVTNAYAGSIAWSNFFSRLTHSHPGRVVWLVFNVAISILLMEMGILKALEEILGLYAILAVSWVAPLVADLVVNKPLRLSPRHIEFKRAHLYDINPVGFGAMGAGIFVGVTLHTGLFGEEPAALAVYAALTTAFLAAPLIALLTGGRFYIARRPRQDWAGLDTIACCICEHDFEPEDMAFCPAYSGPICSLCCSLDARCHDLCKTGSRVREQIVDGLRQRISQRLAGFVDSPQGHYLAVFSILIGLSAAALSLIHFQTTLSRQADPGTSALVLVQVFIVLVILIGIASWLLVLAHESRRVAQEESSRQTLLLTQEIEAHRSTDAELQLAKERAEAASLAKTRFVVGMSHELRTPLNSILGFAQILEDDPATIGKHREGLSVIRRSGEHLAGLIDGLLDISRIEAGKIEIYNDVFNFGQLLNQIVEMFRLQAGNAGLDFVYEADGLLPTHVRGDEKRVRQILINLLSNAIKFTETGTIRFRVRYRNQIAALSVMDTGPGISKPDLERIFEPFERIEGKRATPGMGLGLTITKLFAEILGGDIQVESELGQGSAFHVRLMLGSVAEDVAAKEKKQRIVGYEGPPRTILSADDEPVHRQLVEEILSPLGFKVLTAESGETCLRMAKLCKPDLYLLDINMPGIDGWEVAKAAREQSPGVPIVMLSASARPPARDRHLYDDWIAKPLSIPALLDVIARALAVKWRFAGEQAALPEDDDRDFAAACQAHLTTDERAELITLIDIGYVRGIHARLDVIASRNADAGRVVSRLRDHLGRLDFGACLSLIAGGGDGD</sequence>
<protein>
    <recommendedName>
        <fullName evidence="2">histidine kinase</fullName>
        <ecNumber evidence="2">2.7.13.3</ecNumber>
    </recommendedName>
</protein>
<dbReference type="PANTHER" id="PTHR43047">
    <property type="entry name" value="TWO-COMPONENT HISTIDINE PROTEIN KINASE"/>
    <property type="match status" value="1"/>
</dbReference>
<dbReference type="SUPFAM" id="SSF52172">
    <property type="entry name" value="CheY-like"/>
    <property type="match status" value="1"/>
</dbReference>
<accession>A0ABS3J532</accession>
<keyword evidence="11" id="KW-1185">Reference proteome</keyword>
<feature type="transmembrane region" description="Helical" evidence="7">
    <location>
        <begin position="180"/>
        <end position="195"/>
    </location>
</feature>
<dbReference type="EC" id="2.7.13.3" evidence="2"/>
<evidence type="ECO:0000259" key="9">
    <source>
        <dbReference type="PROSITE" id="PS50110"/>
    </source>
</evidence>
<dbReference type="InterPro" id="IPR001789">
    <property type="entry name" value="Sig_transdc_resp-reg_receiver"/>
</dbReference>
<feature type="transmembrane region" description="Helical" evidence="7">
    <location>
        <begin position="454"/>
        <end position="477"/>
    </location>
</feature>
<dbReference type="PROSITE" id="PS50110">
    <property type="entry name" value="RESPONSE_REGULATORY"/>
    <property type="match status" value="1"/>
</dbReference>
<comment type="catalytic activity">
    <reaction evidence="1">
        <text>ATP + protein L-histidine = ADP + protein N-phospho-L-histidine.</text>
        <dbReference type="EC" id="2.7.13.3"/>
    </reaction>
</comment>
<evidence type="ECO:0000256" key="6">
    <source>
        <dbReference type="PROSITE-ProRule" id="PRU00169"/>
    </source>
</evidence>
<dbReference type="InterPro" id="IPR036097">
    <property type="entry name" value="HisK_dim/P_sf"/>
</dbReference>
<organism evidence="10 11">
    <name type="scientific">Jiella sonneratiae</name>
    <dbReference type="NCBI Taxonomy" id="2816856"/>
    <lineage>
        <taxon>Bacteria</taxon>
        <taxon>Pseudomonadati</taxon>
        <taxon>Pseudomonadota</taxon>
        <taxon>Alphaproteobacteria</taxon>
        <taxon>Hyphomicrobiales</taxon>
        <taxon>Aurantimonadaceae</taxon>
        <taxon>Jiella</taxon>
    </lineage>
</organism>
<feature type="domain" description="Response regulatory" evidence="9">
    <location>
        <begin position="916"/>
        <end position="1027"/>
    </location>
</feature>
<dbReference type="InterPro" id="IPR003661">
    <property type="entry name" value="HisK_dim/P_dom"/>
</dbReference>
<feature type="transmembrane region" description="Helical" evidence="7">
    <location>
        <begin position="310"/>
        <end position="328"/>
    </location>
</feature>
<proteinExistence type="predicted"/>
<feature type="transmembrane region" description="Helical" evidence="7">
    <location>
        <begin position="73"/>
        <end position="95"/>
    </location>
</feature>
<dbReference type="SUPFAM" id="SSF47384">
    <property type="entry name" value="Homodimeric domain of signal transducing histidine kinase"/>
    <property type="match status" value="1"/>
</dbReference>
<evidence type="ECO:0000256" key="5">
    <source>
        <dbReference type="ARBA" id="ARBA00022777"/>
    </source>
</evidence>
<feature type="transmembrane region" description="Helical" evidence="7">
    <location>
        <begin position="255"/>
        <end position="288"/>
    </location>
</feature>
<evidence type="ECO:0000256" key="7">
    <source>
        <dbReference type="SAM" id="Phobius"/>
    </source>
</evidence>
<dbReference type="Gene3D" id="3.40.50.2300">
    <property type="match status" value="1"/>
</dbReference>
<keyword evidence="4" id="KW-0808">Transferase</keyword>
<feature type="transmembrane region" description="Helical" evidence="7">
    <location>
        <begin position="600"/>
        <end position="624"/>
    </location>
</feature>
<dbReference type="PROSITE" id="PS50109">
    <property type="entry name" value="HIS_KIN"/>
    <property type="match status" value="1"/>
</dbReference>
<dbReference type="EMBL" id="JAFMPY010000014">
    <property type="protein sequence ID" value="MBO0904790.1"/>
    <property type="molecule type" value="Genomic_DNA"/>
</dbReference>
<feature type="transmembrane region" description="Helical" evidence="7">
    <location>
        <begin position="426"/>
        <end position="448"/>
    </location>
</feature>
<keyword evidence="5" id="KW-0418">Kinase</keyword>
<dbReference type="InterPro" id="IPR036890">
    <property type="entry name" value="HATPase_C_sf"/>
</dbReference>
<dbReference type="Pfam" id="PF00512">
    <property type="entry name" value="HisKA"/>
    <property type="match status" value="1"/>
</dbReference>
<feature type="transmembrane region" description="Helical" evidence="7">
    <location>
        <begin position="147"/>
        <end position="168"/>
    </location>
</feature>
<feature type="transmembrane region" description="Helical" evidence="7">
    <location>
        <begin position="116"/>
        <end position="141"/>
    </location>
</feature>
<dbReference type="InterPro" id="IPR003594">
    <property type="entry name" value="HATPase_dom"/>
</dbReference>
<dbReference type="CDD" id="cd17546">
    <property type="entry name" value="REC_hyHK_CKI1_RcsC-like"/>
    <property type="match status" value="1"/>
</dbReference>
<evidence type="ECO:0000313" key="10">
    <source>
        <dbReference type="EMBL" id="MBO0904790.1"/>
    </source>
</evidence>
<feature type="transmembrane region" description="Helical" evidence="7">
    <location>
        <begin position="359"/>
        <end position="378"/>
    </location>
</feature>
<dbReference type="RefSeq" id="WP_207351426.1">
    <property type="nucleotide sequence ID" value="NZ_JAFMPY010000014.1"/>
</dbReference>
<gene>
    <name evidence="10" type="ORF">J1C47_14180</name>
</gene>
<feature type="modified residue" description="4-aspartylphosphate" evidence="6">
    <location>
        <position position="965"/>
    </location>
</feature>
<dbReference type="Proteomes" id="UP000664288">
    <property type="component" value="Unassembled WGS sequence"/>
</dbReference>
<evidence type="ECO:0000313" key="11">
    <source>
        <dbReference type="Proteomes" id="UP000664288"/>
    </source>
</evidence>